<feature type="region of interest" description="Disordered" evidence="1">
    <location>
        <begin position="1"/>
        <end position="29"/>
    </location>
</feature>
<feature type="compositionally biased region" description="Basic and acidic residues" evidence="1">
    <location>
        <begin position="2767"/>
        <end position="2777"/>
    </location>
</feature>
<feature type="compositionally biased region" description="Polar residues" evidence="1">
    <location>
        <begin position="2750"/>
        <end position="2765"/>
    </location>
</feature>
<feature type="compositionally biased region" description="Polar residues" evidence="1">
    <location>
        <begin position="1448"/>
        <end position="1468"/>
    </location>
</feature>
<feature type="region of interest" description="Disordered" evidence="1">
    <location>
        <begin position="1428"/>
        <end position="1468"/>
    </location>
</feature>
<accession>A0A6F9DTL0</accession>
<dbReference type="GO" id="GO:0005777">
    <property type="term" value="C:peroxisome"/>
    <property type="evidence" value="ECO:0007669"/>
    <property type="project" value="InterPro"/>
</dbReference>
<proteinExistence type="evidence at transcript level"/>
<reference evidence="2" key="1">
    <citation type="submission" date="2020-04" db="EMBL/GenBank/DDBJ databases">
        <authorList>
            <person name="Neveu A P."/>
        </authorList>
    </citation>
    <scope>NUCLEOTIDE SEQUENCE</scope>
    <source>
        <tissue evidence="2">Whole embryo</tissue>
    </source>
</reference>
<feature type="region of interest" description="Disordered" evidence="1">
    <location>
        <begin position="1495"/>
        <end position="1529"/>
    </location>
</feature>
<protein>
    <submittedName>
        <fullName evidence="2">Protein SZT2-like</fullName>
    </submittedName>
</protein>
<feature type="compositionally biased region" description="Polar residues" evidence="1">
    <location>
        <begin position="2065"/>
        <end position="2074"/>
    </location>
</feature>
<dbReference type="EMBL" id="LR790912">
    <property type="protein sequence ID" value="CAB3266774.1"/>
    <property type="molecule type" value="mRNA"/>
</dbReference>
<feature type="region of interest" description="Disordered" evidence="1">
    <location>
        <begin position="2047"/>
        <end position="2074"/>
    </location>
</feature>
<dbReference type="PANTHER" id="PTHR14918">
    <property type="entry name" value="KICSTOR COMPLEX PROTEIN SZT2"/>
    <property type="match status" value="1"/>
</dbReference>
<evidence type="ECO:0000313" key="2">
    <source>
        <dbReference type="EMBL" id="CAB3266774.1"/>
    </source>
</evidence>
<dbReference type="InterPro" id="IPR033228">
    <property type="entry name" value="SZT2"/>
</dbReference>
<sequence>MEGKRKSADLQNTTINISHQSSLSPKTDATPTANYARKVYIQLNKEFRVSRNIRLMWYLDHLNSQVSVPNDNDSTIETTGLQVLSIIDSDMTSSDQPCMMTTDTRLAFISGGYKFVFALDLSASVLRVDTFQQCVMVETILLNLEECLMSLIQPFIVPGTSCPQQPSIFITLFVQWRGTTSVEGHQKVIIQGCRLSESSVQHIMSLAKKVIYSIKYSAEGMTSAGMARPQQYDNTLITILDTALLALQLLPPNTSSGIIVFTDGVIGEPIPVLLDNILGKCQTLTTACSFVHVNPSSFPLCNFGCVSHTELMQFVAQSTKGKYINTFQAPSNQSHCLNMYQESLMLWTFQADENDNYVTVQDHTAWRSSHRSTCSVFELRNLSPEQRDVPALMSRKHGEKSLRVSLPTVVGSRLREGYSIKQVLFPKNMIEVRLELCWWKNHTTVEYRVSAPWPLSKKSCKVEVHIAGTYEFLFDISRGKLVERWTRSRKQVTQRFVIFIRNLQQADHMLQNLANFNSDPVYYFVSDVLSQAQSLFYLPPNSSEFVLSAQAETTPSLFSSYWKPVLSLDVSIWQKWLHVHYIQVILKHDNPLPKHLHSSSSDGRYHTVQCQVAFAQLLTLLREWCSFVLLEGHTYVKLIFEGSSTEKPMYFFIVRVWNKSPAVILKVAFFLGVPGEVRKQQVDELRERVSALATGGTASVKRVRHSSSRISPGIRTKHLSDKRTSVVLMSKPLDKLLVQYNQLPRDYLHISQSTNHLVQNHQPISDNTKKLHELQCYLARKRYVWSVTSNTDTPVAMEIAESLPNLLMKLRMAEGYNIANSTSGVLTLAREFPLASMFNISDDNKQESLRNCLVQCVLFPPKIRATDTSVSTNESDEDEDEISTKPKEILLAMEIWIEPQHGMITQPQFSSRFSSSSTGSSSSMKLMHADLTPGIPYYEGLDCYQISPAIAQKDTSWISTVITLEHLQLMCKNDNMATTFPQLADNYTSMKESAQDVSFSNDTLISDDLSDKGSVSKLEEQLFDQVQGFELDSNITVFPCMFNFIGLLDQSPRTKLHFMTLQQTLKDEQGPNEVLFSHLHHSIERICDCEVNLSSSDQFGINKHILATENSGNAENVEANKSELSRRWCCYLKVGDSGQVLIILLPASYADFRNIFGVCVDSKPQERSNSSSAVTITDHENLLTPSFTIPGSPAGTDEKHIDGGNSHRIARRISIKRQASMTETYRLEDKAAEKSLQQRTFTVYVYNCSMGMLVSSALQSVHTQRKIKWQESVQDHRFYTLDNGENGVVYQTLSPKDFSEMGRSFQASHSIDASDEVFPLVSRENDQVNNICMQIVDGYRQSFVSGVFEGVQTDSEQIVSTEDLQIATDSICQEFVEEIDITDFMLLNSPQVAEFKSQHLTPSSLSGFKQQIGDTELDDIEDICKDAVLPKKEPQPPPESVPLIRESSPVNLHPSDSVNSVESSQDGQNVDNYITIPHQKESAFTSVRQRHRISECERHLSESTSSDDEAFESRKKKAQSHQRERQITHTLPVKQVDLKKNMSGTMQSGWKNLPSIPLSVLGKSHSRHLSGSNEQLEKYFNNVLKKYCRAIPTLPDVYYAVNNSGQAFTSATHTSISQYDSENDAVQFTHKHGVSDVSDAVYDHPGSIHADDNASISSASGTYSAPLFMCMTCTVRDKSSGNHGTLPVIALPTNLGTVLDSFENPCENVNLSDLKITLDLIWLFLPTHSDSNGATKLDVAHRLSYSEHDISISDFPPECLPCVAGVKKSISWLLEDEIMSSLRTCEPINTLTLEKATHHIEKKKSSNCIMETVPLQFILGLDSSKALFSIEFERFRFEKYKLKKEDQYYYLSIERENTSFLPIRFSTEPIDFKLVEPDTGTVTPQPTASNQMWSTPIVSQCSASSSKADSNSQMKHGRQSCVSLYQQDQLPPAENKIHKAASSVELSNCILPARRSSSVTNVHVESSWKYGKPNRLGQNKPTPLQINSSTSNFHQPLHASLSGGKEHHSPLFIGKSNAMSMPGTPANNNDNIYFNFLSGTNKLGIDNASFPGPTTSSRDPIFSPVSDSSPRQYSQNSLIASGYEGEVSDTEDEEYYQQMIQEANSQLPNFWLIVQIKDDCANIYFHRRGSARVLKSLKMEQNNVMQIIKANLHSACRAVNQILLLKKLHESHLCHQLLVEEPAEDIWKRDEYSSVYQTTTIDEYGTSEEVTDHGEYLAANMNFRPGYFECRCVLQQFIFLHHRITGTVSGSSLTSKAPSAMTTIRSFLKNFAVVNQKNMFVFQMEDNTIFYCRMEMEVRKSEPSSRRSSLVTSSAGLDTTPVSVRESKESLVSVADNDPKLCIQWYGVHELTSQHLEELTKVKESIERKMDEAVLEYITLMLTRNKMFKLSPADVSLIQPRLDCQSSQPTPKQPDNILLFGVCGSLVNELTNASFLYYLDQNLLQFVIMPRYTDPNNTAGFFLSYQLQGHSGSSILNDISGNKAPGSIYLYNGSTEKGRMGQGIACIFLDMECSQSRVNLFKSKVEMKTENLKSKCEVIEDVENISDTETSVVKFYVWTRGSIKLDGLTQKLLSAIQSALCDLVMENLSQIPLFEPTPTKKSAAVLNYSDPDCTESSTGKILSVLQSRSTTKTVDQQPSKTVPPKQQGHLSEAYHTILPDWLHYMKSNACISVSELTLNLHSRSCKLHCTQNLLKIFRSQITHPEIFLFSKPASSLVWTHHTGLGFEQEVPGKHLEMIICSENMWKRTVGRQSEQNRPNLSSIQRFPSHDISDKPEKSPCPQHSLIASSSFIPRHHFVYTLSKSPTTVTVYLYNIAGDKTASIHKTLKQCAAFHNARHTMMQGITFQKLGLFNYKNQSAEVSGFTVDVLSRYSSLPVPEKKQKPTFADRFFDDHYLDCQPVCPINERETSSKDKASLYGQQCYNIARLKYKRSEEKMHLKNLFAKFRKTAANVSIVSGPTLSILMSHARLLFAQCAPILLSCKAQKRFLAIYSGHKRKARTISGSKPEKLTRRSSFLDSYRRKSGDSLSKITTEKEEEHDTPDFNEEQLMNTFYQCYFNHWKGFVHLQTDISRAAKLSIPPTQYLYRAMPGGIVVITFLFHDDLFDVKLYGVDMPHMSYDGSRPDNVKLHVNFLNSCEKFKECLNVHAISLDLQLAEVQLLINDKVSSLYTGCSQTDILQALADCYEPLVHPLSHHILCGNVTVPCPNVSHKDMFSFITNHSEDMDLKVFYSNCKSLTTPRAMLCSTASLCDQHASNCSEVDHRNKNICVVFTSSASSNTRALVMDYYILFTEKAIQPTMANTPRNSSSSLDRKKHGRRFSEVTGIAQSLATFHREKLDLSSVVFNSTDKAESHQASCFVKCEQQRTEKCLAELCASAGTECYRHQLWNRLVQSCKEKNYSNSLSWEEFDKLQNLMWIVSASKIDPKVVKLLNSRKGSVKYGIKLHKRLLKAFPKSSASFVSGDSNVNTVCILNSDNFHVMVTVHVNMAMKRVSINMVRPVTTARDIPDSSVDSVAMKLLQEVLNEAYLDFWSVWW</sequence>
<evidence type="ECO:0000256" key="1">
    <source>
        <dbReference type="SAM" id="MobiDB-lite"/>
    </source>
</evidence>
<feature type="compositionally biased region" description="Polar residues" evidence="1">
    <location>
        <begin position="9"/>
        <end position="29"/>
    </location>
</feature>
<name>A0A6F9DTL0_9ASCI</name>
<dbReference type="PANTHER" id="PTHR14918:SF3">
    <property type="entry name" value="KICSTOR COMPLEX PROTEIN SZT2"/>
    <property type="match status" value="1"/>
</dbReference>
<feature type="region of interest" description="Disordered" evidence="1">
    <location>
        <begin position="2750"/>
        <end position="2781"/>
    </location>
</feature>
<gene>
    <name evidence="2" type="primary">Szt2</name>
</gene>
<organism evidence="2">
    <name type="scientific">Phallusia mammillata</name>
    <dbReference type="NCBI Taxonomy" id="59560"/>
    <lineage>
        <taxon>Eukaryota</taxon>
        <taxon>Metazoa</taxon>
        <taxon>Chordata</taxon>
        <taxon>Tunicata</taxon>
        <taxon>Ascidiacea</taxon>
        <taxon>Phlebobranchia</taxon>
        <taxon>Ascidiidae</taxon>
        <taxon>Phallusia</taxon>
    </lineage>
</organism>